<dbReference type="Pfam" id="PF00668">
    <property type="entry name" value="Condensation"/>
    <property type="match status" value="1"/>
</dbReference>
<accession>A0A239BY84</accession>
<dbReference type="PANTHER" id="PTHR28037:SF1">
    <property type="entry name" value="ALCOHOL O-ACETYLTRANSFERASE 1-RELATED"/>
    <property type="match status" value="1"/>
</dbReference>
<name>A0A239BY84_9ACTN</name>
<dbReference type="Gene3D" id="3.30.559.30">
    <property type="entry name" value="Nonribosomal peptide synthetase, condensation domain"/>
    <property type="match status" value="1"/>
</dbReference>
<proteinExistence type="predicted"/>
<dbReference type="AlphaFoldDB" id="A0A239BY84"/>
<dbReference type="GO" id="GO:0003824">
    <property type="term" value="F:catalytic activity"/>
    <property type="evidence" value="ECO:0007669"/>
    <property type="project" value="InterPro"/>
</dbReference>
<protein>
    <submittedName>
        <fullName evidence="2">Condensation domain-containing protein</fullName>
    </submittedName>
</protein>
<organism evidence="2 3">
    <name type="scientific">Actinacidiphila glaucinigra</name>
    <dbReference type="NCBI Taxonomy" id="235986"/>
    <lineage>
        <taxon>Bacteria</taxon>
        <taxon>Bacillati</taxon>
        <taxon>Actinomycetota</taxon>
        <taxon>Actinomycetes</taxon>
        <taxon>Kitasatosporales</taxon>
        <taxon>Streptomycetaceae</taxon>
        <taxon>Actinacidiphila</taxon>
    </lineage>
</organism>
<dbReference type="Gene3D" id="3.30.559.10">
    <property type="entry name" value="Chloramphenicol acetyltransferase-like domain"/>
    <property type="match status" value="1"/>
</dbReference>
<dbReference type="GO" id="GO:0008610">
    <property type="term" value="P:lipid biosynthetic process"/>
    <property type="evidence" value="ECO:0007669"/>
    <property type="project" value="UniProtKB-ARBA"/>
</dbReference>
<reference evidence="2 3" key="1">
    <citation type="submission" date="2017-06" db="EMBL/GenBank/DDBJ databases">
        <authorList>
            <person name="Kim H.J."/>
            <person name="Triplett B.A."/>
        </authorList>
    </citation>
    <scope>NUCLEOTIDE SEQUENCE [LARGE SCALE GENOMIC DNA]</scope>
    <source>
        <strain evidence="2 3">CGMCC 4.1858</strain>
    </source>
</reference>
<evidence type="ECO:0000313" key="3">
    <source>
        <dbReference type="Proteomes" id="UP000198280"/>
    </source>
</evidence>
<dbReference type="Proteomes" id="UP000198280">
    <property type="component" value="Unassembled WGS sequence"/>
</dbReference>
<gene>
    <name evidence="2" type="ORF">SAMN05216252_103269</name>
</gene>
<dbReference type="InterPro" id="IPR023213">
    <property type="entry name" value="CAT-like_dom_sf"/>
</dbReference>
<dbReference type="RefSeq" id="WP_089222948.1">
    <property type="nucleotide sequence ID" value="NZ_FZOF01000003.1"/>
</dbReference>
<dbReference type="SUPFAM" id="SSF52777">
    <property type="entry name" value="CoA-dependent acyltransferases"/>
    <property type="match status" value="2"/>
</dbReference>
<evidence type="ECO:0000259" key="1">
    <source>
        <dbReference type="Pfam" id="PF00668"/>
    </source>
</evidence>
<dbReference type="OrthoDB" id="4084257at2"/>
<dbReference type="PANTHER" id="PTHR28037">
    <property type="entry name" value="ALCOHOL O-ACETYLTRANSFERASE 1-RELATED"/>
    <property type="match status" value="1"/>
</dbReference>
<feature type="domain" description="Condensation" evidence="1">
    <location>
        <begin position="22"/>
        <end position="142"/>
    </location>
</feature>
<dbReference type="InterPro" id="IPR052058">
    <property type="entry name" value="Alcohol_O-acetyltransferase"/>
</dbReference>
<keyword evidence="3" id="KW-1185">Reference proteome</keyword>
<dbReference type="EMBL" id="FZOF01000003">
    <property type="protein sequence ID" value="SNS13015.1"/>
    <property type="molecule type" value="Genomic_DNA"/>
</dbReference>
<sequence>MRRRLSPYERVIWAAGERLPVNIAAVARVEGRTTPGRVRAAVAAVRRRHPLLGVRVADPGWWQGRLTTAGVPDPGVRVVRDAGAGAWSRVVEEELPRPFDTRSGPLARFVLVDAGEAFDLVTVYHHLVADAVSAGVVLRDLLTHLGGPDPAEAPPPGSGPVPVLAAPADELIPGPRARPGDLLRTARALGGPVRPPYPPDGRLAYRAWSLEREDTELLLKRCRAQGATLQGALCAAFARAAAPGRPARIAVAADLRRVLEPPPGEAMGLYAASFVVPVDGAADDLWAAAREARTGIHARLTPQELRPLVRVFRLTSFLPHRAVGALLRRGESRGPRFDVSVSNTRLDLPEAYGPLRLAAVHGAAHTSLSGAPLVIVVGLGGRLFLSVTSTAGEEAEALCRRAMDHLLSAE</sequence>
<dbReference type="InterPro" id="IPR001242">
    <property type="entry name" value="Condensation_dom"/>
</dbReference>
<evidence type="ECO:0000313" key="2">
    <source>
        <dbReference type="EMBL" id="SNS13015.1"/>
    </source>
</evidence>